<dbReference type="CDD" id="cd06550">
    <property type="entry name" value="TM_ABC_iron-siderophores_like"/>
    <property type="match status" value="1"/>
</dbReference>
<comment type="similarity">
    <text evidence="2">Belongs to the binding-protein-dependent transport system permease family. FecCD subfamily.</text>
</comment>
<dbReference type="RefSeq" id="WP_115579044.1">
    <property type="nucleotide sequence ID" value="NZ_NXLX01000009.1"/>
</dbReference>
<dbReference type="FunFam" id="1.10.3470.10:FF:000001">
    <property type="entry name" value="Vitamin B12 ABC transporter permease BtuC"/>
    <property type="match status" value="1"/>
</dbReference>
<comment type="caution">
    <text evidence="9">The sequence shown here is derived from an EMBL/GenBank/DDBJ whole genome shotgun (WGS) entry which is preliminary data.</text>
</comment>
<dbReference type="EMBL" id="NXLX01000009">
    <property type="protein sequence ID" value="RDU73572.1"/>
    <property type="molecule type" value="Genomic_DNA"/>
</dbReference>
<reference evidence="9 10" key="1">
    <citation type="submission" date="2018-04" db="EMBL/GenBank/DDBJ databases">
        <title>Novel Campyloabacter and Helicobacter Species and Strains.</title>
        <authorList>
            <person name="Mannion A.J."/>
            <person name="Shen Z."/>
            <person name="Fox J.G."/>
        </authorList>
    </citation>
    <scope>NUCLEOTIDE SEQUENCE [LARGE SCALE GENOMIC DNA]</scope>
    <source>
        <strain evidence="9 10">MIT 04-9362</strain>
    </source>
</reference>
<evidence type="ECO:0000256" key="2">
    <source>
        <dbReference type="ARBA" id="ARBA00007935"/>
    </source>
</evidence>
<organism evidence="9 10">
    <name type="scientific">Helicobacter anseris</name>
    <dbReference type="NCBI Taxonomy" id="375926"/>
    <lineage>
        <taxon>Bacteria</taxon>
        <taxon>Pseudomonadati</taxon>
        <taxon>Campylobacterota</taxon>
        <taxon>Epsilonproteobacteria</taxon>
        <taxon>Campylobacterales</taxon>
        <taxon>Helicobacteraceae</taxon>
        <taxon>Helicobacter</taxon>
    </lineage>
</organism>
<feature type="transmembrane region" description="Helical" evidence="8">
    <location>
        <begin position="182"/>
        <end position="205"/>
    </location>
</feature>
<protein>
    <submittedName>
        <fullName evidence="9">Iron ABC transporter permease</fullName>
    </submittedName>
</protein>
<evidence type="ECO:0000256" key="5">
    <source>
        <dbReference type="ARBA" id="ARBA00022692"/>
    </source>
</evidence>
<evidence type="ECO:0000256" key="7">
    <source>
        <dbReference type="ARBA" id="ARBA00023136"/>
    </source>
</evidence>
<gene>
    <name evidence="9" type="ORF">CQA57_04510</name>
</gene>
<dbReference type="Proteomes" id="UP000256695">
    <property type="component" value="Unassembled WGS sequence"/>
</dbReference>
<evidence type="ECO:0000256" key="4">
    <source>
        <dbReference type="ARBA" id="ARBA00022475"/>
    </source>
</evidence>
<feature type="transmembrane region" description="Helical" evidence="8">
    <location>
        <begin position="87"/>
        <end position="106"/>
    </location>
</feature>
<keyword evidence="3" id="KW-0813">Transport</keyword>
<name>A0A3D8J824_9HELI</name>
<comment type="subcellular location">
    <subcellularLocation>
        <location evidence="1">Cell membrane</location>
        <topology evidence="1">Multi-pass membrane protein</topology>
    </subcellularLocation>
</comment>
<accession>A0A3D8J824</accession>
<dbReference type="GO" id="GO:0005886">
    <property type="term" value="C:plasma membrane"/>
    <property type="evidence" value="ECO:0007669"/>
    <property type="project" value="UniProtKB-SubCell"/>
</dbReference>
<dbReference type="Pfam" id="PF01032">
    <property type="entry name" value="FecCD"/>
    <property type="match status" value="1"/>
</dbReference>
<dbReference type="PANTHER" id="PTHR30472">
    <property type="entry name" value="FERRIC ENTEROBACTIN TRANSPORT SYSTEM PERMEASE PROTEIN"/>
    <property type="match status" value="1"/>
</dbReference>
<keyword evidence="5 8" id="KW-0812">Transmembrane</keyword>
<evidence type="ECO:0000256" key="8">
    <source>
        <dbReference type="SAM" id="Phobius"/>
    </source>
</evidence>
<dbReference type="Gene3D" id="1.10.3470.10">
    <property type="entry name" value="ABC transporter involved in vitamin B12 uptake, BtuC"/>
    <property type="match status" value="1"/>
</dbReference>
<feature type="transmembrane region" description="Helical" evidence="8">
    <location>
        <begin position="226"/>
        <end position="256"/>
    </location>
</feature>
<evidence type="ECO:0000256" key="6">
    <source>
        <dbReference type="ARBA" id="ARBA00022989"/>
    </source>
</evidence>
<keyword evidence="6 8" id="KW-1133">Transmembrane helix</keyword>
<dbReference type="OrthoDB" id="9782305at2"/>
<proteinExistence type="inferred from homology"/>
<feature type="transmembrane region" description="Helical" evidence="8">
    <location>
        <begin position="298"/>
        <end position="318"/>
    </location>
</feature>
<dbReference type="AlphaFoldDB" id="A0A3D8J824"/>
<evidence type="ECO:0000256" key="1">
    <source>
        <dbReference type="ARBA" id="ARBA00004651"/>
    </source>
</evidence>
<feature type="transmembrane region" description="Helical" evidence="8">
    <location>
        <begin position="268"/>
        <end position="286"/>
    </location>
</feature>
<keyword evidence="7 8" id="KW-0472">Membrane</keyword>
<evidence type="ECO:0000313" key="10">
    <source>
        <dbReference type="Proteomes" id="UP000256695"/>
    </source>
</evidence>
<keyword evidence="10" id="KW-1185">Reference proteome</keyword>
<feature type="transmembrane region" description="Helical" evidence="8">
    <location>
        <begin position="58"/>
        <end position="75"/>
    </location>
</feature>
<dbReference type="SUPFAM" id="SSF81345">
    <property type="entry name" value="ABC transporter involved in vitamin B12 uptake, BtuC"/>
    <property type="match status" value="1"/>
</dbReference>
<dbReference type="PANTHER" id="PTHR30472:SF70">
    <property type="entry name" value="MOLYBDATE IMPORT SYSTEM PERMEASE PROTEIN MOLB"/>
    <property type="match status" value="1"/>
</dbReference>
<sequence>MQKFLGIFLFFCCFVILLFDTSSFSYIAAIKNLFLHFFNGAKLSAEGMILYEIRLPRVLLALLVGASLSGCGAIMQNIFRNPLVDPFLLGISSGAAFGCALCIGFFSGYWVGGFAFLGAIISAFLILFFARFSKNSSISLILIGVIFSSFLSAFSGLIKYFVAPDKAQAIVIWLLGSLSLATWNDVFLVFFAGLIGFIPLFLLRFKINILALSDLEALSLGVNPNILKICCIVLISFICGIVVSVSGTIGWIGLIVPHFARVFVGSNMRTLLPTSMLLGAIVLLFMDFLAKNISSNDLPVGALSAIVGAPLFLTFLFLRKY</sequence>
<dbReference type="InterPro" id="IPR037294">
    <property type="entry name" value="ABC_BtuC-like"/>
</dbReference>
<dbReference type="GO" id="GO:0022857">
    <property type="term" value="F:transmembrane transporter activity"/>
    <property type="evidence" value="ECO:0007669"/>
    <property type="project" value="InterPro"/>
</dbReference>
<feature type="transmembrane region" description="Helical" evidence="8">
    <location>
        <begin position="112"/>
        <end position="130"/>
    </location>
</feature>
<dbReference type="InterPro" id="IPR000522">
    <property type="entry name" value="ABC_transptr_permease_BtuC"/>
</dbReference>
<keyword evidence="4" id="KW-1003">Cell membrane</keyword>
<dbReference type="GO" id="GO:0033214">
    <property type="term" value="P:siderophore-iron import into cell"/>
    <property type="evidence" value="ECO:0007669"/>
    <property type="project" value="TreeGrafter"/>
</dbReference>
<evidence type="ECO:0000313" key="9">
    <source>
        <dbReference type="EMBL" id="RDU73572.1"/>
    </source>
</evidence>
<feature type="transmembrane region" description="Helical" evidence="8">
    <location>
        <begin position="137"/>
        <end position="162"/>
    </location>
</feature>
<evidence type="ECO:0000256" key="3">
    <source>
        <dbReference type="ARBA" id="ARBA00022448"/>
    </source>
</evidence>